<sequence>MESSTFVDRETNAARRRDAENERRWRLETRAALAESARRRARREATTMRRCVREAEREFLMALRERAAKRAETSGVGASGDGDAATRTGAEARTKTKTAETPTMTSSSRRRASVTITTTDSNRALLDLDREVDAMTRAAERLRAALSPLRNRPSDVVRSLQTSSKPR</sequence>
<feature type="compositionally biased region" description="Basic and acidic residues" evidence="1">
    <location>
        <begin position="7"/>
        <end position="24"/>
    </location>
</feature>
<dbReference type="AlphaFoldDB" id="A0A1Y5I6M4"/>
<evidence type="ECO:0000256" key="1">
    <source>
        <dbReference type="SAM" id="MobiDB-lite"/>
    </source>
</evidence>
<protein>
    <submittedName>
        <fullName evidence="2">Uncharacterized protein</fullName>
    </submittedName>
</protein>
<reference evidence="2" key="1">
    <citation type="submission" date="2017-04" db="EMBL/GenBank/DDBJ databases">
        <title>Population genomics of picophytoplankton unveils novel chromosome hypervariability.</title>
        <authorList>
            <consortium name="DOE Joint Genome Institute"/>
            <person name="Blanc-Mathieu R."/>
            <person name="Krasovec M."/>
            <person name="Hebrard M."/>
            <person name="Yau S."/>
            <person name="Desgranges E."/>
            <person name="Martin J."/>
            <person name="Schackwitz W."/>
            <person name="Kuo A."/>
            <person name="Salin G."/>
            <person name="Donnadieu C."/>
            <person name="Desdevises Y."/>
            <person name="Sanchez-Ferandin S."/>
            <person name="Moreau H."/>
            <person name="Rivals E."/>
            <person name="Grigoriev I.V."/>
            <person name="Grimsley N."/>
            <person name="Eyre-Walker A."/>
            <person name="Piganeau G."/>
        </authorList>
    </citation>
    <scope>NUCLEOTIDE SEQUENCE [LARGE SCALE GENOMIC DNA]</scope>
    <source>
        <strain evidence="2">RCC 1115</strain>
    </source>
</reference>
<feature type="region of interest" description="Disordered" evidence="1">
    <location>
        <begin position="70"/>
        <end position="115"/>
    </location>
</feature>
<evidence type="ECO:0000313" key="2">
    <source>
        <dbReference type="EMBL" id="OUS45230.1"/>
    </source>
</evidence>
<feature type="region of interest" description="Disordered" evidence="1">
    <location>
        <begin position="145"/>
        <end position="167"/>
    </location>
</feature>
<feature type="region of interest" description="Disordered" evidence="1">
    <location>
        <begin position="1"/>
        <end position="24"/>
    </location>
</feature>
<name>A0A1Y5I6M4_OSTTA</name>
<dbReference type="Proteomes" id="UP000195557">
    <property type="component" value="Unassembled WGS sequence"/>
</dbReference>
<gene>
    <name evidence="2" type="ORF">BE221DRAFT_193433</name>
</gene>
<organism evidence="2">
    <name type="scientific">Ostreococcus tauri</name>
    <name type="common">Marine green alga</name>
    <dbReference type="NCBI Taxonomy" id="70448"/>
    <lineage>
        <taxon>Eukaryota</taxon>
        <taxon>Viridiplantae</taxon>
        <taxon>Chlorophyta</taxon>
        <taxon>Mamiellophyceae</taxon>
        <taxon>Mamiellales</taxon>
        <taxon>Bathycoccaceae</taxon>
        <taxon>Ostreococcus</taxon>
    </lineage>
</organism>
<proteinExistence type="predicted"/>
<accession>A0A1Y5I6M4</accession>
<dbReference type="EMBL" id="KZ155791">
    <property type="protein sequence ID" value="OUS45230.1"/>
    <property type="molecule type" value="Genomic_DNA"/>
</dbReference>